<dbReference type="InterPro" id="IPR023346">
    <property type="entry name" value="Lysozyme-like_dom_sf"/>
</dbReference>
<evidence type="ECO:0000313" key="4">
    <source>
        <dbReference type="EMBL" id="NEA89177.1"/>
    </source>
</evidence>
<dbReference type="CDD" id="cd13925">
    <property type="entry name" value="RPF"/>
    <property type="match status" value="1"/>
</dbReference>
<dbReference type="SUPFAM" id="SSF53955">
    <property type="entry name" value="Lysozyme-like"/>
    <property type="match status" value="1"/>
</dbReference>
<organism evidence="4">
    <name type="scientific">Streptomyces sp. SID14436</name>
    <dbReference type="NCBI Taxonomy" id="2706070"/>
    <lineage>
        <taxon>Bacteria</taxon>
        <taxon>Bacillati</taxon>
        <taxon>Actinomycetota</taxon>
        <taxon>Actinomycetes</taxon>
        <taxon>Kitasatosporales</taxon>
        <taxon>Streptomycetaceae</taxon>
        <taxon>Streptomyces</taxon>
    </lineage>
</organism>
<feature type="non-terminal residue" evidence="4">
    <location>
        <position position="1"/>
    </location>
</feature>
<dbReference type="AlphaFoldDB" id="A0A6G3R155"/>
<feature type="domain" description="Resuscitation-promoting factor core lysozyme-like" evidence="3">
    <location>
        <begin position="2"/>
        <end position="68"/>
    </location>
</feature>
<gene>
    <name evidence="4" type="ORF">G3I53_24810</name>
</gene>
<dbReference type="Pfam" id="PF06737">
    <property type="entry name" value="Transglycosylas"/>
    <property type="match status" value="1"/>
</dbReference>
<evidence type="ECO:0000259" key="3">
    <source>
        <dbReference type="Pfam" id="PF06737"/>
    </source>
</evidence>
<comment type="similarity">
    <text evidence="1">Belongs to the transglycosylase family. Rpf subfamily.</text>
</comment>
<protein>
    <submittedName>
        <fullName evidence="4">Resuscitation-promoting factor</fullName>
    </submittedName>
</protein>
<accession>A0A6G3R155</accession>
<dbReference type="GO" id="GO:0016787">
    <property type="term" value="F:hydrolase activity"/>
    <property type="evidence" value="ECO:0007669"/>
    <property type="project" value="UniProtKB-KW"/>
</dbReference>
<reference evidence="4" key="1">
    <citation type="submission" date="2020-01" db="EMBL/GenBank/DDBJ databases">
        <title>Insect and environment-associated Actinomycetes.</title>
        <authorList>
            <person name="Currrie C."/>
            <person name="Chevrette M."/>
            <person name="Carlson C."/>
            <person name="Stubbendieck R."/>
            <person name="Wendt-Pienkowski E."/>
        </authorList>
    </citation>
    <scope>NUCLEOTIDE SEQUENCE</scope>
    <source>
        <strain evidence="4">SID14436</strain>
    </source>
</reference>
<dbReference type="InterPro" id="IPR010618">
    <property type="entry name" value="RPF"/>
</dbReference>
<keyword evidence="2" id="KW-0378">Hydrolase</keyword>
<proteinExistence type="inferred from homology"/>
<sequence length="74" mass="8011">ERLAACESGGRPDAVDASGTYGGLYQFDTRTWQSLGGRGRPQDAPAEEQTYRAQQLYARSGTSPWPHCGGRLHG</sequence>
<evidence type="ECO:0000256" key="2">
    <source>
        <dbReference type="ARBA" id="ARBA00022801"/>
    </source>
</evidence>
<dbReference type="EMBL" id="JAAGMD010000684">
    <property type="protein sequence ID" value="NEA89177.1"/>
    <property type="molecule type" value="Genomic_DNA"/>
</dbReference>
<name>A0A6G3R155_9ACTN</name>
<evidence type="ECO:0000256" key="1">
    <source>
        <dbReference type="ARBA" id="ARBA00010830"/>
    </source>
</evidence>
<dbReference type="RefSeq" id="WP_203591871.1">
    <property type="nucleotide sequence ID" value="NZ_JAAGMD010000684.1"/>
</dbReference>
<dbReference type="Gene3D" id="1.10.530.10">
    <property type="match status" value="1"/>
</dbReference>
<comment type="caution">
    <text evidence="4">The sequence shown here is derived from an EMBL/GenBank/DDBJ whole genome shotgun (WGS) entry which is preliminary data.</text>
</comment>